<evidence type="ECO:0000256" key="3">
    <source>
        <dbReference type="ARBA" id="ARBA00022741"/>
    </source>
</evidence>
<evidence type="ECO:0000256" key="1">
    <source>
        <dbReference type="ARBA" id="ARBA00007894"/>
    </source>
</evidence>
<comment type="similarity">
    <text evidence="1 7">Belongs to the class-I aminoacyl-tRNA synthetase family. Glutamate--tRNA ligase type 1 subfamily.</text>
</comment>
<proteinExistence type="inferred from homology"/>
<name>A0A1G2MJB9_9BACT</name>
<evidence type="ECO:0000313" key="10">
    <source>
        <dbReference type="EMBL" id="OHA23966.1"/>
    </source>
</evidence>
<reference evidence="10 11" key="1">
    <citation type="journal article" date="2016" name="Nat. Commun.">
        <title>Thousands of microbial genomes shed light on interconnected biogeochemical processes in an aquifer system.</title>
        <authorList>
            <person name="Anantharaman K."/>
            <person name="Brown C.T."/>
            <person name="Hug L.A."/>
            <person name="Sharon I."/>
            <person name="Castelle C.J."/>
            <person name="Probst A.J."/>
            <person name="Thomas B.C."/>
            <person name="Singh A."/>
            <person name="Wilkins M.J."/>
            <person name="Karaoz U."/>
            <person name="Brodie E.L."/>
            <person name="Williams K.H."/>
            <person name="Hubbard S.S."/>
            <person name="Banfield J.F."/>
        </authorList>
    </citation>
    <scope>NUCLEOTIDE SEQUENCE [LARGE SCALE GENOMIC DNA]</scope>
</reference>
<dbReference type="InterPro" id="IPR000924">
    <property type="entry name" value="Glu/Gln-tRNA-synth"/>
</dbReference>
<keyword evidence="3 7" id="KW-0547">Nucleotide-binding</keyword>
<dbReference type="SUPFAM" id="SSF48163">
    <property type="entry name" value="An anticodon-binding domain of class I aminoacyl-tRNA synthetases"/>
    <property type="match status" value="1"/>
</dbReference>
<dbReference type="InterPro" id="IPR014729">
    <property type="entry name" value="Rossmann-like_a/b/a_fold"/>
</dbReference>
<accession>A0A1G2MJB9</accession>
<evidence type="ECO:0000256" key="6">
    <source>
        <dbReference type="ARBA" id="ARBA00023146"/>
    </source>
</evidence>
<dbReference type="AlphaFoldDB" id="A0A1G2MJB9"/>
<dbReference type="SUPFAM" id="SSF52374">
    <property type="entry name" value="Nucleotidylyl transferase"/>
    <property type="match status" value="1"/>
</dbReference>
<dbReference type="Gene3D" id="3.40.50.620">
    <property type="entry name" value="HUPs"/>
    <property type="match status" value="2"/>
</dbReference>
<evidence type="ECO:0000256" key="2">
    <source>
        <dbReference type="ARBA" id="ARBA00022598"/>
    </source>
</evidence>
<dbReference type="EC" id="6.1.1.17" evidence="7"/>
<dbReference type="Pfam" id="PF00749">
    <property type="entry name" value="tRNA-synt_1c"/>
    <property type="match status" value="2"/>
</dbReference>
<feature type="domain" description="Aminoacyl-tRNA synthetase class I anticodon-binding" evidence="9">
    <location>
        <begin position="292"/>
        <end position="439"/>
    </location>
</feature>
<dbReference type="GO" id="GO:0005829">
    <property type="term" value="C:cytosol"/>
    <property type="evidence" value="ECO:0007669"/>
    <property type="project" value="TreeGrafter"/>
</dbReference>
<dbReference type="STRING" id="1802308.A3D50_02030"/>
<gene>
    <name evidence="7" type="primary">gltX</name>
    <name evidence="10" type="ORF">A3D50_02030</name>
</gene>
<feature type="short sequence motif" description="'KMSKS' region" evidence="7">
    <location>
        <begin position="207"/>
        <end position="211"/>
    </location>
</feature>
<dbReference type="InterPro" id="IPR045462">
    <property type="entry name" value="aa-tRNA-synth_I_cd-bd"/>
</dbReference>
<dbReference type="GO" id="GO:0008270">
    <property type="term" value="F:zinc ion binding"/>
    <property type="evidence" value="ECO:0007669"/>
    <property type="project" value="InterPro"/>
</dbReference>
<evidence type="ECO:0000313" key="11">
    <source>
        <dbReference type="Proteomes" id="UP000178413"/>
    </source>
</evidence>
<dbReference type="GO" id="GO:0005524">
    <property type="term" value="F:ATP binding"/>
    <property type="evidence" value="ECO:0007669"/>
    <property type="project" value="UniProtKB-UniRule"/>
</dbReference>
<dbReference type="PANTHER" id="PTHR43311:SF2">
    <property type="entry name" value="GLUTAMATE--TRNA LIGASE, MITOCHONDRIAL-RELATED"/>
    <property type="match status" value="1"/>
</dbReference>
<dbReference type="PROSITE" id="PS00178">
    <property type="entry name" value="AA_TRNA_LIGASE_I"/>
    <property type="match status" value="1"/>
</dbReference>
<dbReference type="CDD" id="cd00808">
    <property type="entry name" value="GluRS_core"/>
    <property type="match status" value="1"/>
</dbReference>
<feature type="short sequence motif" description="'HIGH' region" evidence="7">
    <location>
        <begin position="9"/>
        <end position="19"/>
    </location>
</feature>
<comment type="subcellular location">
    <subcellularLocation>
        <location evidence="7">Cytoplasm</location>
    </subcellularLocation>
</comment>
<feature type="domain" description="Glutamyl/glutaminyl-tRNA synthetase class Ib catalytic" evidence="8">
    <location>
        <begin position="104"/>
        <end position="278"/>
    </location>
</feature>
<comment type="function">
    <text evidence="7">Catalyzes the attachment of glutamate to tRNA(Glu) in a two-step reaction: glutamate is first activated by ATP to form Glu-AMP and then transferred to the acceptor end of tRNA(Glu).</text>
</comment>
<evidence type="ECO:0000256" key="7">
    <source>
        <dbReference type="HAMAP-Rule" id="MF_00022"/>
    </source>
</evidence>
<dbReference type="Proteomes" id="UP000178413">
    <property type="component" value="Unassembled WGS sequence"/>
</dbReference>
<dbReference type="Gene3D" id="1.10.10.350">
    <property type="match status" value="1"/>
</dbReference>
<dbReference type="PANTHER" id="PTHR43311">
    <property type="entry name" value="GLUTAMATE--TRNA LIGASE"/>
    <property type="match status" value="1"/>
</dbReference>
<sequence>MNVITRFAPSPTGFLHMGGVRTALFSYLYAKQNNGTFALRIEDTDKARNKTEWETALIDDLSWLGLKHDTFSRQSDRIEIYSKYIQKLIINGSAYISKEIPKEEGQRHEVIRFKNPNKVVVINDLIRGEVRVDTTDLGDFVIARSFTEPVFHLAVVVDDFEMGITHVIRAEEHLSNTPRQILILEALGAPRPVYAHLPLVLAPDKSKLSKRKHGETVSLTYYRNKGYLPESIINFVALMGWNPGTDQELFSLDELIAKFKLEKVQKGGAIFNINKLNWINREYIRKLSNHSFADHIVPFIPEWLKTNDGLFIKLLPLLRKKINAFGDLAAILSQEGELGFVKDLKSYEPDILRWKKNPDFQITQRHLLAVKKLLENLGKGDWQVPKLTTSLWPYALEHGKGDVLWPLRVALTGQERSPDPFTCANLLGKEETIRRIDIACQKILTIHPTNQ</sequence>
<dbReference type="InterPro" id="IPR020058">
    <property type="entry name" value="Glu/Gln-tRNA-synth_Ib_cat-dom"/>
</dbReference>
<dbReference type="EMBL" id="MHRM01000014">
    <property type="protein sequence ID" value="OHA23966.1"/>
    <property type="molecule type" value="Genomic_DNA"/>
</dbReference>
<dbReference type="InterPro" id="IPR001412">
    <property type="entry name" value="aa-tRNA-synth_I_CS"/>
</dbReference>
<dbReference type="InterPro" id="IPR004527">
    <property type="entry name" value="Glu-tRNA-ligase_bac/mito"/>
</dbReference>
<dbReference type="HAMAP" id="MF_00022">
    <property type="entry name" value="Glu_tRNA_synth_type1"/>
    <property type="match status" value="1"/>
</dbReference>
<keyword evidence="5 7" id="KW-0648">Protein biosynthesis</keyword>
<dbReference type="PRINTS" id="PR00987">
    <property type="entry name" value="TRNASYNTHGLU"/>
</dbReference>
<feature type="binding site" evidence="7">
    <location>
        <position position="210"/>
    </location>
    <ligand>
        <name>ATP</name>
        <dbReference type="ChEBI" id="CHEBI:30616"/>
    </ligand>
</feature>
<evidence type="ECO:0000256" key="5">
    <source>
        <dbReference type="ARBA" id="ARBA00022917"/>
    </source>
</evidence>
<dbReference type="GO" id="GO:0006424">
    <property type="term" value="P:glutamyl-tRNA aminoacylation"/>
    <property type="evidence" value="ECO:0007669"/>
    <property type="project" value="UniProtKB-UniRule"/>
</dbReference>
<dbReference type="InterPro" id="IPR008925">
    <property type="entry name" value="aa_tRNA-synth_I_cd-bd_sf"/>
</dbReference>
<evidence type="ECO:0000259" key="9">
    <source>
        <dbReference type="Pfam" id="PF19269"/>
    </source>
</evidence>
<dbReference type="Pfam" id="PF19269">
    <property type="entry name" value="Anticodon_2"/>
    <property type="match status" value="1"/>
</dbReference>
<evidence type="ECO:0000259" key="8">
    <source>
        <dbReference type="Pfam" id="PF00749"/>
    </source>
</evidence>
<dbReference type="GO" id="GO:0000049">
    <property type="term" value="F:tRNA binding"/>
    <property type="evidence" value="ECO:0007669"/>
    <property type="project" value="InterPro"/>
</dbReference>
<keyword evidence="4 7" id="KW-0067">ATP-binding</keyword>
<dbReference type="InterPro" id="IPR049940">
    <property type="entry name" value="GluQ/Sye"/>
</dbReference>
<comment type="catalytic activity">
    <reaction evidence="7">
        <text>tRNA(Glu) + L-glutamate + ATP = L-glutamyl-tRNA(Glu) + AMP + diphosphate</text>
        <dbReference type="Rhea" id="RHEA:23540"/>
        <dbReference type="Rhea" id="RHEA-COMP:9663"/>
        <dbReference type="Rhea" id="RHEA-COMP:9680"/>
        <dbReference type="ChEBI" id="CHEBI:29985"/>
        <dbReference type="ChEBI" id="CHEBI:30616"/>
        <dbReference type="ChEBI" id="CHEBI:33019"/>
        <dbReference type="ChEBI" id="CHEBI:78442"/>
        <dbReference type="ChEBI" id="CHEBI:78520"/>
        <dbReference type="ChEBI" id="CHEBI:456215"/>
        <dbReference type="EC" id="6.1.1.17"/>
    </reaction>
</comment>
<organism evidence="10 11">
    <name type="scientific">Candidatus Taylorbacteria bacterium RIFCSPHIGHO2_02_FULL_44_12</name>
    <dbReference type="NCBI Taxonomy" id="1802308"/>
    <lineage>
        <taxon>Bacteria</taxon>
        <taxon>Candidatus Tayloriibacteriota</taxon>
    </lineage>
</organism>
<dbReference type="GO" id="GO:0004818">
    <property type="term" value="F:glutamate-tRNA ligase activity"/>
    <property type="evidence" value="ECO:0007669"/>
    <property type="project" value="UniProtKB-UniRule"/>
</dbReference>
<feature type="domain" description="Glutamyl/glutaminyl-tRNA synthetase class Ib catalytic" evidence="8">
    <location>
        <begin position="3"/>
        <end position="101"/>
    </location>
</feature>
<evidence type="ECO:0000256" key="4">
    <source>
        <dbReference type="ARBA" id="ARBA00022840"/>
    </source>
</evidence>
<comment type="caution">
    <text evidence="7">Lacks conserved residue(s) required for the propagation of feature annotation.</text>
</comment>
<comment type="subunit">
    <text evidence="7">Monomer.</text>
</comment>
<keyword evidence="7" id="KW-0963">Cytoplasm</keyword>
<protein>
    <recommendedName>
        <fullName evidence="7">Glutamate--tRNA ligase</fullName>
        <ecNumber evidence="7">6.1.1.17</ecNumber>
    </recommendedName>
    <alternativeName>
        <fullName evidence="7">Glutamyl-tRNA synthetase</fullName>
        <shortName evidence="7">GluRS</shortName>
    </alternativeName>
</protein>
<dbReference type="InterPro" id="IPR033910">
    <property type="entry name" value="GluRS_core"/>
</dbReference>
<keyword evidence="6 7" id="KW-0030">Aminoacyl-tRNA synthetase</keyword>
<dbReference type="InterPro" id="IPR020751">
    <property type="entry name" value="aa-tRNA-synth_I_codon-bd_sub2"/>
</dbReference>
<comment type="caution">
    <text evidence="10">The sequence shown here is derived from an EMBL/GenBank/DDBJ whole genome shotgun (WGS) entry which is preliminary data.</text>
</comment>
<keyword evidence="2 7" id="KW-0436">Ligase</keyword>